<evidence type="ECO:0000256" key="3">
    <source>
        <dbReference type="RuleBase" id="RU000590"/>
    </source>
</evidence>
<gene>
    <name evidence="7" type="ORF">N5910_06920</name>
    <name evidence="6" type="ORF">U2150_02615</name>
</gene>
<dbReference type="Pfam" id="PF01321">
    <property type="entry name" value="Creatinase_N"/>
    <property type="match status" value="1"/>
</dbReference>
<feature type="domain" description="Creatinase N-terminal" evidence="5">
    <location>
        <begin position="18"/>
        <end position="115"/>
    </location>
</feature>
<accession>A0A9E7UMR6</accession>
<dbReference type="InterPro" id="IPR000994">
    <property type="entry name" value="Pept_M24"/>
</dbReference>
<dbReference type="EMBL" id="JAXUHJ010000005">
    <property type="protein sequence ID" value="MEJ8542386.1"/>
    <property type="molecule type" value="Genomic_DNA"/>
</dbReference>
<dbReference type="PANTHER" id="PTHR46112:SF2">
    <property type="entry name" value="XAA-PRO AMINOPEPTIDASE P-RELATED"/>
    <property type="match status" value="1"/>
</dbReference>
<keyword evidence="8" id="KW-1185">Reference proteome</keyword>
<name>A0A9E7UMR6_METWO</name>
<dbReference type="AlphaFoldDB" id="A0A9E7UMR6"/>
<dbReference type="EMBL" id="CP104550">
    <property type="protein sequence ID" value="UXH31267.1"/>
    <property type="molecule type" value="Genomic_DNA"/>
</dbReference>
<feature type="domain" description="Peptidase M24" evidence="4">
    <location>
        <begin position="123"/>
        <end position="315"/>
    </location>
</feature>
<dbReference type="InterPro" id="IPR036005">
    <property type="entry name" value="Creatinase/aminopeptidase-like"/>
</dbReference>
<evidence type="ECO:0000259" key="4">
    <source>
        <dbReference type="Pfam" id="PF00557"/>
    </source>
</evidence>
<dbReference type="InterPro" id="IPR000587">
    <property type="entry name" value="Creatinase_N"/>
</dbReference>
<dbReference type="InterPro" id="IPR050659">
    <property type="entry name" value="Peptidase_M24B"/>
</dbReference>
<dbReference type="GO" id="GO:0046872">
    <property type="term" value="F:metal ion binding"/>
    <property type="evidence" value="ECO:0007669"/>
    <property type="project" value="UniProtKB-KW"/>
</dbReference>
<organism evidence="7">
    <name type="scientific">Methanothermobacter wolfeii</name>
    <name type="common">Methanobacterium wolfei</name>
    <dbReference type="NCBI Taxonomy" id="145261"/>
    <lineage>
        <taxon>Archaea</taxon>
        <taxon>Methanobacteriati</taxon>
        <taxon>Methanobacteriota</taxon>
        <taxon>Methanomada group</taxon>
        <taxon>Methanobacteria</taxon>
        <taxon>Methanobacteriales</taxon>
        <taxon>Methanobacteriaceae</taxon>
        <taxon>Methanothermobacter</taxon>
    </lineage>
</organism>
<dbReference type="SUPFAM" id="SSF55920">
    <property type="entry name" value="Creatinase/aminopeptidase"/>
    <property type="match status" value="1"/>
</dbReference>
<evidence type="ECO:0000259" key="5">
    <source>
        <dbReference type="Pfam" id="PF01321"/>
    </source>
</evidence>
<evidence type="ECO:0000313" key="8">
    <source>
        <dbReference type="Proteomes" id="UP001369247"/>
    </source>
</evidence>
<reference evidence="6 8" key="2">
    <citation type="submission" date="2023-12" db="EMBL/GenBank/DDBJ databases">
        <title>Phenotypic and Genomic Characterization of Methanothermobacter wolfeii Strain BSEL, a CO2-Capturing Archaeon with Minimal Nutrient Requirements.</title>
        <authorList>
            <person name="Ale Enriquez F."/>
            <person name="Ahring B.K."/>
        </authorList>
    </citation>
    <scope>NUCLEOTIDE SEQUENCE [LARGE SCALE GENOMIC DNA]</scope>
    <source>
        <strain evidence="6 8">BSEL-1</strain>
    </source>
</reference>
<evidence type="ECO:0000313" key="6">
    <source>
        <dbReference type="EMBL" id="MEJ8542386.1"/>
    </source>
</evidence>
<sequence length="330" mass="36497">MNRIEMALNKSTEGGKHIITKRENIYYLTGFMPSSLSILILEDEPFLLVNEMDREAATENSTVEVRTFSRMGDLREVLADTEDLVVEPSMTVGLMKSLGIGSFEVDDVVSELRMIKDRDEIGNIRRALQIAEEALKELEIEGSESSIAAKLEYLMRLEGSEGASFDTVVTSGARSSIPHATPTGEPAGSPLLLDWGAVYKGYHSDTTRTAAWTEREQEILEIVVEAKKEGLRTIKDGVRACEVDRAVRSVMEDYGYLENFIHSTGHGVGLEVHEKPSLAPGDKTVIRKGMVVTVEPGIYLPGEFGVRMEDMVVVGNGAEVINRLPDYNWI</sequence>
<keyword evidence="2" id="KW-0378">Hydrolase</keyword>
<evidence type="ECO:0000313" key="7">
    <source>
        <dbReference type="EMBL" id="UXH31267.1"/>
    </source>
</evidence>
<reference evidence="7" key="1">
    <citation type="submission" date="2022-09" db="EMBL/GenBank/DDBJ databases">
        <title>Characterization of three MwoI isoschizomers from sequenced genome and metagenomes.</title>
        <authorList>
            <person name="Fomenkov A."/>
            <person name="Xu S.Y."/>
            <person name="Roberts R.J."/>
        </authorList>
    </citation>
    <scope>NUCLEOTIDE SEQUENCE</scope>
    <source>
        <strain evidence="7">DSM 2970</strain>
    </source>
</reference>
<dbReference type="Proteomes" id="UP001369247">
    <property type="component" value="Unassembled WGS sequence"/>
</dbReference>
<dbReference type="RefSeq" id="WP_261599463.1">
    <property type="nucleotide sequence ID" value="NZ_JAXUHJ010000005.1"/>
</dbReference>
<dbReference type="PROSITE" id="PS00491">
    <property type="entry name" value="PROLINE_PEPTIDASE"/>
    <property type="match status" value="1"/>
</dbReference>
<dbReference type="Pfam" id="PF00557">
    <property type="entry name" value="Peptidase_M24"/>
    <property type="match status" value="1"/>
</dbReference>
<evidence type="ECO:0000256" key="2">
    <source>
        <dbReference type="ARBA" id="ARBA00022801"/>
    </source>
</evidence>
<dbReference type="Gene3D" id="3.90.230.10">
    <property type="entry name" value="Creatinase/methionine aminopeptidase superfamily"/>
    <property type="match status" value="1"/>
</dbReference>
<keyword evidence="1 3" id="KW-0479">Metal-binding</keyword>
<proteinExistence type="inferred from homology"/>
<dbReference type="Proteomes" id="UP001065373">
    <property type="component" value="Chromosome"/>
</dbReference>
<protein>
    <submittedName>
        <fullName evidence="7">Xaa-Pro peptidase family protein</fullName>
    </submittedName>
</protein>
<dbReference type="InterPro" id="IPR001131">
    <property type="entry name" value="Peptidase_M24B_aminopep-P_CS"/>
</dbReference>
<dbReference type="Gene3D" id="3.40.350.10">
    <property type="entry name" value="Creatinase/prolidase N-terminal domain"/>
    <property type="match status" value="1"/>
</dbReference>
<evidence type="ECO:0000256" key="1">
    <source>
        <dbReference type="ARBA" id="ARBA00022723"/>
    </source>
</evidence>
<comment type="similarity">
    <text evidence="3">Belongs to the peptidase M24B family.</text>
</comment>
<dbReference type="GO" id="GO:0016787">
    <property type="term" value="F:hydrolase activity"/>
    <property type="evidence" value="ECO:0007669"/>
    <property type="project" value="UniProtKB-KW"/>
</dbReference>
<dbReference type="PANTHER" id="PTHR46112">
    <property type="entry name" value="AMINOPEPTIDASE"/>
    <property type="match status" value="1"/>
</dbReference>
<dbReference type="InterPro" id="IPR029149">
    <property type="entry name" value="Creatin/AminoP/Spt16_N"/>
</dbReference>
<dbReference type="SUPFAM" id="SSF53092">
    <property type="entry name" value="Creatinase/prolidase N-terminal domain"/>
    <property type="match status" value="1"/>
</dbReference>